<sequence>MDLSTTNESPGVFDFLRLPRELRDLVYSLHLSKPGKVGYEGDDDYCVQRTDDQPAIKPTIGINILRVCKQIYDEAVTYAYIDRKWAMGYALSPYPGAIHCAQRLSCIPSKTAERVQHLALDVTVYLYESGGNVAPVDMGGLFKMKSLHTLELFLFFDCDSKASQSWLGGGARYHTTPLLIGLVCQILSQIPVHVMNILPTQLQYHRQENDRACMSLQPATSSTSSTSHTVTFASISPNTVAVNNESTSANMLTQASYASNGEECPSGFEKPRCDECGGAVQTVGETWNTFHCRGIEAEDYRWKDCFCMHPMNSRPICQWPESSDDESDDGDDLNDSTESDDSEHTAADIQNGNNPWSTQNQQADSDDQSPTERSRGDHGALNYDAESISNGAEHSTFANQEATMNQQGTERAVAEVGEVDTSGRNESLVDAPERQQCVAGRGRSNARF</sequence>
<dbReference type="PANTHER" id="PTHR42085:SF2">
    <property type="entry name" value="F-BOX DOMAIN-CONTAINING PROTEIN"/>
    <property type="match status" value="1"/>
</dbReference>
<evidence type="ECO:0000256" key="1">
    <source>
        <dbReference type="SAM" id="MobiDB-lite"/>
    </source>
</evidence>
<proteinExistence type="predicted"/>
<accession>A0A4S9AI51</accession>
<dbReference type="AlphaFoldDB" id="A0A4S9AI51"/>
<feature type="compositionally biased region" description="Polar residues" evidence="1">
    <location>
        <begin position="348"/>
        <end position="363"/>
    </location>
</feature>
<feature type="region of interest" description="Disordered" evidence="1">
    <location>
        <begin position="391"/>
        <end position="410"/>
    </location>
</feature>
<protein>
    <submittedName>
        <fullName evidence="2">Uncharacterized protein</fullName>
    </submittedName>
</protein>
<gene>
    <name evidence="2" type="ORF">D6D19_01284</name>
</gene>
<feature type="compositionally biased region" description="Polar residues" evidence="1">
    <location>
        <begin position="391"/>
        <end position="409"/>
    </location>
</feature>
<comment type="caution">
    <text evidence="2">The sequence shown here is derived from an EMBL/GenBank/DDBJ whole genome shotgun (WGS) entry which is preliminary data.</text>
</comment>
<dbReference type="InterPro" id="IPR038883">
    <property type="entry name" value="AN11006-like"/>
</dbReference>
<evidence type="ECO:0000313" key="2">
    <source>
        <dbReference type="EMBL" id="THW79300.1"/>
    </source>
</evidence>
<organism evidence="2 3">
    <name type="scientific">Aureobasidium pullulans</name>
    <name type="common">Black yeast</name>
    <name type="synonym">Pullularia pullulans</name>
    <dbReference type="NCBI Taxonomy" id="5580"/>
    <lineage>
        <taxon>Eukaryota</taxon>
        <taxon>Fungi</taxon>
        <taxon>Dikarya</taxon>
        <taxon>Ascomycota</taxon>
        <taxon>Pezizomycotina</taxon>
        <taxon>Dothideomycetes</taxon>
        <taxon>Dothideomycetidae</taxon>
        <taxon>Dothideales</taxon>
        <taxon>Saccotheciaceae</taxon>
        <taxon>Aureobasidium</taxon>
    </lineage>
</organism>
<evidence type="ECO:0000313" key="3">
    <source>
        <dbReference type="Proteomes" id="UP000308802"/>
    </source>
</evidence>
<reference evidence="2 3" key="1">
    <citation type="submission" date="2018-10" db="EMBL/GenBank/DDBJ databases">
        <title>Fifty Aureobasidium pullulans genomes reveal a recombining polyextremotolerant generalist.</title>
        <authorList>
            <person name="Gostincar C."/>
            <person name="Turk M."/>
            <person name="Zajc J."/>
            <person name="Gunde-Cimerman N."/>
        </authorList>
    </citation>
    <scope>NUCLEOTIDE SEQUENCE [LARGE SCALE GENOMIC DNA]</scope>
    <source>
        <strain evidence="2 3">EXF-10659</strain>
    </source>
</reference>
<feature type="compositionally biased region" description="Acidic residues" evidence="1">
    <location>
        <begin position="322"/>
        <end position="341"/>
    </location>
</feature>
<name>A0A4S9AI51_AURPU</name>
<dbReference type="Proteomes" id="UP000308802">
    <property type="component" value="Unassembled WGS sequence"/>
</dbReference>
<dbReference type="PANTHER" id="PTHR42085">
    <property type="entry name" value="F-BOX DOMAIN-CONTAINING PROTEIN"/>
    <property type="match status" value="1"/>
</dbReference>
<dbReference type="EMBL" id="QZAO01000019">
    <property type="protein sequence ID" value="THW79300.1"/>
    <property type="molecule type" value="Genomic_DNA"/>
</dbReference>
<feature type="region of interest" description="Disordered" evidence="1">
    <location>
        <begin position="316"/>
        <end position="383"/>
    </location>
</feature>